<dbReference type="InterPro" id="IPR018060">
    <property type="entry name" value="HTH_AraC"/>
</dbReference>
<feature type="domain" description="HTH araC/xylS-type" evidence="4">
    <location>
        <begin position="215"/>
        <end position="316"/>
    </location>
</feature>
<evidence type="ECO:0000313" key="5">
    <source>
        <dbReference type="EMBL" id="GAA2120931.1"/>
    </source>
</evidence>
<sequence length="321" mass="35572">MATPQQPSVEPAGLYTGLTMPQWREVIRGSFSALEITAPNEGQFRANLRVVELDDVHLFDMSTDAHRVVRTAQLVEQDQGEYFKLSLQLEGACTLRQDGRECQLEPGDLGLYVAYRPYELDFRGPQHSMVMTFPRSVVHMTPAQVEMVTARRITQDHGLGRVAAPMFRDLAENMDLLHGPHAMRLVRSALGMLVSVLSSDVLELSEEQPGDLLVQQAAAYIDDHLGDSELSPGTIAKALYVSVRQLHSRFAAQDLTVSSTVRLKRLEAIREDLSDPALADETVHSVSSRYGLLDAAHVSKSFKAEYGETPSAYRRRILAGA</sequence>
<dbReference type="PROSITE" id="PS01124">
    <property type="entry name" value="HTH_ARAC_FAMILY_2"/>
    <property type="match status" value="1"/>
</dbReference>
<organism evidence="5 6">
    <name type="scientific">Kocuria atrinae</name>
    <dbReference type="NCBI Taxonomy" id="592377"/>
    <lineage>
        <taxon>Bacteria</taxon>
        <taxon>Bacillati</taxon>
        <taxon>Actinomycetota</taxon>
        <taxon>Actinomycetes</taxon>
        <taxon>Micrococcales</taxon>
        <taxon>Micrococcaceae</taxon>
        <taxon>Kocuria</taxon>
    </lineage>
</organism>
<gene>
    <name evidence="5" type="ORF">GCM10009824_23060</name>
</gene>
<evidence type="ECO:0000256" key="2">
    <source>
        <dbReference type="ARBA" id="ARBA00023125"/>
    </source>
</evidence>
<evidence type="ECO:0000313" key="6">
    <source>
        <dbReference type="Proteomes" id="UP001500166"/>
    </source>
</evidence>
<evidence type="ECO:0000256" key="3">
    <source>
        <dbReference type="ARBA" id="ARBA00023163"/>
    </source>
</evidence>
<keyword evidence="1" id="KW-0805">Transcription regulation</keyword>
<dbReference type="PANTHER" id="PTHR46796">
    <property type="entry name" value="HTH-TYPE TRANSCRIPTIONAL ACTIVATOR RHAS-RELATED"/>
    <property type="match status" value="1"/>
</dbReference>
<protein>
    <recommendedName>
        <fullName evidence="4">HTH araC/xylS-type domain-containing protein</fullName>
    </recommendedName>
</protein>
<dbReference type="InterPro" id="IPR050204">
    <property type="entry name" value="AraC_XylS_family_regulators"/>
</dbReference>
<proteinExistence type="predicted"/>
<dbReference type="EMBL" id="BAAAQA010000025">
    <property type="protein sequence ID" value="GAA2120931.1"/>
    <property type="molecule type" value="Genomic_DNA"/>
</dbReference>
<dbReference type="Pfam" id="PF14525">
    <property type="entry name" value="AraC_binding_2"/>
    <property type="match status" value="1"/>
</dbReference>
<dbReference type="PANTHER" id="PTHR46796:SF6">
    <property type="entry name" value="ARAC SUBFAMILY"/>
    <property type="match status" value="1"/>
</dbReference>
<dbReference type="Gene3D" id="1.10.10.60">
    <property type="entry name" value="Homeodomain-like"/>
    <property type="match status" value="1"/>
</dbReference>
<reference evidence="6" key="1">
    <citation type="journal article" date="2019" name="Int. J. Syst. Evol. Microbiol.">
        <title>The Global Catalogue of Microorganisms (GCM) 10K type strain sequencing project: providing services to taxonomists for standard genome sequencing and annotation.</title>
        <authorList>
            <consortium name="The Broad Institute Genomics Platform"/>
            <consortium name="The Broad Institute Genome Sequencing Center for Infectious Disease"/>
            <person name="Wu L."/>
            <person name="Ma J."/>
        </authorList>
    </citation>
    <scope>NUCLEOTIDE SEQUENCE [LARGE SCALE GENOMIC DNA]</scope>
    <source>
        <strain evidence="6">JCM 15914</strain>
    </source>
</reference>
<keyword evidence="2" id="KW-0238">DNA-binding</keyword>
<dbReference type="Proteomes" id="UP001500166">
    <property type="component" value="Unassembled WGS sequence"/>
</dbReference>
<name>A0ABP5JPK7_9MICC</name>
<comment type="caution">
    <text evidence="5">The sequence shown here is derived from an EMBL/GenBank/DDBJ whole genome shotgun (WGS) entry which is preliminary data.</text>
</comment>
<dbReference type="Pfam" id="PF12833">
    <property type="entry name" value="HTH_18"/>
    <property type="match status" value="1"/>
</dbReference>
<evidence type="ECO:0000256" key="1">
    <source>
        <dbReference type="ARBA" id="ARBA00023015"/>
    </source>
</evidence>
<dbReference type="RefSeq" id="WP_344225177.1">
    <property type="nucleotide sequence ID" value="NZ_BAAAQA010000025.1"/>
</dbReference>
<dbReference type="InterPro" id="IPR035418">
    <property type="entry name" value="AraC-bd_2"/>
</dbReference>
<evidence type="ECO:0000259" key="4">
    <source>
        <dbReference type="PROSITE" id="PS01124"/>
    </source>
</evidence>
<accession>A0ABP5JPK7</accession>
<keyword evidence="6" id="KW-1185">Reference proteome</keyword>
<dbReference type="SMART" id="SM00342">
    <property type="entry name" value="HTH_ARAC"/>
    <property type="match status" value="1"/>
</dbReference>
<keyword evidence="3" id="KW-0804">Transcription</keyword>